<dbReference type="GO" id="GO:0016846">
    <property type="term" value="F:carbon-sulfur lyase activity"/>
    <property type="evidence" value="ECO:0007669"/>
    <property type="project" value="TreeGrafter"/>
</dbReference>
<dbReference type="SUPFAM" id="SSF53383">
    <property type="entry name" value="PLP-dependent transferases"/>
    <property type="match status" value="1"/>
</dbReference>
<dbReference type="InterPro" id="IPR015424">
    <property type="entry name" value="PyrdxlP-dep_Trfase"/>
</dbReference>
<accession>A0A2T5FZ16</accession>
<comment type="similarity">
    <text evidence="4">Belongs to the trans-sulfuration enzymes family.</text>
</comment>
<comment type="cofactor">
    <cofactor evidence="1 4">
        <name>pyridoxal 5'-phosphate</name>
        <dbReference type="ChEBI" id="CHEBI:597326"/>
    </cofactor>
</comment>
<evidence type="ECO:0000256" key="2">
    <source>
        <dbReference type="ARBA" id="ARBA00022898"/>
    </source>
</evidence>
<dbReference type="GO" id="GO:0019346">
    <property type="term" value="P:transsulfuration"/>
    <property type="evidence" value="ECO:0007669"/>
    <property type="project" value="InterPro"/>
</dbReference>
<comment type="caution">
    <text evidence="5">The sequence shown here is derived from an EMBL/GenBank/DDBJ whole genome shotgun (WGS) entry which is preliminary data.</text>
</comment>
<dbReference type="PIRSF" id="PIRSF001434">
    <property type="entry name" value="CGS"/>
    <property type="match status" value="1"/>
</dbReference>
<dbReference type="EC" id="2.5.1.48" evidence="5"/>
<dbReference type="Gene3D" id="3.40.640.10">
    <property type="entry name" value="Type I PLP-dependent aspartate aminotransferase-like (Major domain)"/>
    <property type="match status" value="1"/>
</dbReference>
<protein>
    <submittedName>
        <fullName evidence="5">Cystathionine gamma-synthase</fullName>
        <ecNumber evidence="5">2.5.1.48</ecNumber>
    </submittedName>
</protein>
<dbReference type="Gene3D" id="3.90.1150.10">
    <property type="entry name" value="Aspartate Aminotransferase, domain 1"/>
    <property type="match status" value="1"/>
</dbReference>
<keyword evidence="6" id="KW-1185">Reference proteome</keyword>
<name>A0A2T5FZ16_9SPHN</name>
<dbReference type="CDD" id="cd00614">
    <property type="entry name" value="CGS_like"/>
    <property type="match status" value="1"/>
</dbReference>
<keyword evidence="2 3" id="KW-0663">Pyridoxal phosphate</keyword>
<dbReference type="GO" id="GO:0003962">
    <property type="term" value="F:cystathionine gamma-synthase activity"/>
    <property type="evidence" value="ECO:0007669"/>
    <property type="project" value="UniProtKB-EC"/>
</dbReference>
<proteinExistence type="inferred from homology"/>
<sequence length="395" mass="42486">MEGRLKRELSAATIAAWAGEEQPLAFGAAQIPIVQSAPFAYPDIDSWLDAALGCAPGDIYSRNTNPTVRVFEEKVRRLEGGDDATSFASGMAAISNTLFALLKPGDRVVSIKDSYGGTSKIFLDILPRINVEVELVDTHDGEALEAAIGQGCSLVYLETPTNPTLKILDLARAVRAARKVGAVTVVDNTFATPVNQRPLDLGVDLVVHSATKFLGGHDDAMGGVLVGQLELVRRVFQYREITGACLSAFAAYLLLRGLKTLDLRVRRQNETALAVARRLADHPRVEAVYYPGLEWHPGHDIARAQMSGYGGVLSFALRGDFDTTKHFLNRLQLAHRAASLGSVNTLAGPPATTSHVECSADERRLLGIPETLVRYSCGVEDASDLIADLEQALAA</sequence>
<dbReference type="AlphaFoldDB" id="A0A2T5FZ16"/>
<evidence type="ECO:0000313" key="5">
    <source>
        <dbReference type="EMBL" id="PTQ11813.1"/>
    </source>
</evidence>
<dbReference type="GO" id="GO:0030170">
    <property type="term" value="F:pyridoxal phosphate binding"/>
    <property type="evidence" value="ECO:0007669"/>
    <property type="project" value="InterPro"/>
</dbReference>
<dbReference type="GO" id="GO:0005737">
    <property type="term" value="C:cytoplasm"/>
    <property type="evidence" value="ECO:0007669"/>
    <property type="project" value="TreeGrafter"/>
</dbReference>
<organism evidence="5 6">
    <name type="scientific">Sphingomonas oleivorans</name>
    <dbReference type="NCBI Taxonomy" id="1735121"/>
    <lineage>
        <taxon>Bacteria</taxon>
        <taxon>Pseudomonadati</taxon>
        <taxon>Pseudomonadota</taxon>
        <taxon>Alphaproteobacteria</taxon>
        <taxon>Sphingomonadales</taxon>
        <taxon>Sphingomonadaceae</taxon>
        <taxon>Sphingomonas</taxon>
    </lineage>
</organism>
<dbReference type="InterPro" id="IPR015421">
    <property type="entry name" value="PyrdxlP-dep_Trfase_major"/>
</dbReference>
<evidence type="ECO:0000256" key="3">
    <source>
        <dbReference type="PIRSR" id="PIRSR001434-2"/>
    </source>
</evidence>
<dbReference type="InterPro" id="IPR000277">
    <property type="entry name" value="Cys/Met-Metab_PyrdxlP-dep_enz"/>
</dbReference>
<dbReference type="Proteomes" id="UP000244162">
    <property type="component" value="Unassembled WGS sequence"/>
</dbReference>
<evidence type="ECO:0000313" key="6">
    <source>
        <dbReference type="Proteomes" id="UP000244162"/>
    </source>
</evidence>
<dbReference type="OrthoDB" id="9805807at2"/>
<dbReference type="InterPro" id="IPR015422">
    <property type="entry name" value="PyrdxlP-dep_Trfase_small"/>
</dbReference>
<evidence type="ECO:0000256" key="1">
    <source>
        <dbReference type="ARBA" id="ARBA00001933"/>
    </source>
</evidence>
<dbReference type="NCBIfam" id="NF006097">
    <property type="entry name" value="PRK08249.1"/>
    <property type="match status" value="1"/>
</dbReference>
<dbReference type="FunFam" id="3.40.640.10:FF:000046">
    <property type="entry name" value="Cystathionine gamma-lyase"/>
    <property type="match status" value="1"/>
</dbReference>
<evidence type="ECO:0000256" key="4">
    <source>
        <dbReference type="RuleBase" id="RU362118"/>
    </source>
</evidence>
<reference evidence="5 6" key="1">
    <citation type="submission" date="2017-09" db="EMBL/GenBank/DDBJ databases">
        <title>Sphingomonas panjinensis sp.nov., isolated from oil-contaminated soil.</title>
        <authorList>
            <person name="Wang L."/>
            <person name="Chen L."/>
        </authorList>
    </citation>
    <scope>NUCLEOTIDE SEQUENCE [LARGE SCALE GENOMIC DNA]</scope>
    <source>
        <strain evidence="5 6">FW-11</strain>
    </source>
</reference>
<dbReference type="PANTHER" id="PTHR11808">
    <property type="entry name" value="TRANS-SULFURATION ENZYME FAMILY MEMBER"/>
    <property type="match status" value="1"/>
</dbReference>
<gene>
    <name evidence="5" type="ORF">CLG96_07755</name>
</gene>
<keyword evidence="5" id="KW-0808">Transferase</keyword>
<dbReference type="Pfam" id="PF01053">
    <property type="entry name" value="Cys_Met_Meta_PP"/>
    <property type="match status" value="1"/>
</dbReference>
<feature type="modified residue" description="N6-(pyridoxal phosphate)lysine" evidence="3">
    <location>
        <position position="212"/>
    </location>
</feature>
<dbReference type="EMBL" id="NWBU01000006">
    <property type="protein sequence ID" value="PTQ11813.1"/>
    <property type="molecule type" value="Genomic_DNA"/>
</dbReference>